<dbReference type="Proteomes" id="UP000186277">
    <property type="component" value="Unassembled WGS sequence"/>
</dbReference>
<dbReference type="EMBL" id="MKGR01000011">
    <property type="protein sequence ID" value="OKP06727.1"/>
    <property type="molecule type" value="Genomic_DNA"/>
</dbReference>
<comment type="caution">
    <text evidence="1">The sequence shown here is derived from an EMBL/GenBank/DDBJ whole genome shotgun (WGS) entry which is preliminary data.</text>
</comment>
<reference evidence="1 2" key="1">
    <citation type="submission" date="2016-09" db="EMBL/GenBank/DDBJ databases">
        <title>Xenorhabdus thuongxuanensis sp. nov. and Xenorhabdus eapokensis sp. nov., isolated from Steinernema species.</title>
        <authorList>
            <person name="Kaempfer P."/>
            <person name="Tobias N.J."/>
            <person name="Phan Ke L."/>
            <person name="Bode H.B."/>
            <person name="Glaeser S.P."/>
        </authorList>
    </citation>
    <scope>NUCLEOTIDE SEQUENCE [LARGE SCALE GENOMIC DNA]</scope>
    <source>
        <strain evidence="1 2">30TX1</strain>
    </source>
</reference>
<protein>
    <submittedName>
        <fullName evidence="1">Transposase</fullName>
    </submittedName>
</protein>
<accession>A0A1Q5U2N6</accession>
<proteinExistence type="predicted"/>
<dbReference type="InterPro" id="IPR038215">
    <property type="entry name" value="TN5-like_N_sf"/>
</dbReference>
<keyword evidence="2" id="KW-1185">Reference proteome</keyword>
<evidence type="ECO:0000313" key="1">
    <source>
        <dbReference type="EMBL" id="OKP06727.1"/>
    </source>
</evidence>
<gene>
    <name evidence="1" type="ORF">Xentx_01853</name>
</gene>
<name>A0A1Q5U2N6_9GAMM</name>
<dbReference type="Gene3D" id="1.10.246.40">
    <property type="entry name" value="Tn5 transposase, domain 1"/>
    <property type="match status" value="1"/>
</dbReference>
<evidence type="ECO:0000313" key="2">
    <source>
        <dbReference type="Proteomes" id="UP000186277"/>
    </source>
</evidence>
<organism evidence="1 2">
    <name type="scientific">Xenorhabdus thuongxuanensis</name>
    <dbReference type="NCBI Taxonomy" id="1873484"/>
    <lineage>
        <taxon>Bacteria</taxon>
        <taxon>Pseudomonadati</taxon>
        <taxon>Pseudomonadota</taxon>
        <taxon>Gammaproteobacteria</taxon>
        <taxon>Enterobacterales</taxon>
        <taxon>Morganellaceae</taxon>
        <taxon>Xenorhabdus</taxon>
    </lineage>
</organism>
<dbReference type="AlphaFoldDB" id="A0A1Q5U2N6"/>
<sequence>MFQTHAEQWAYETFSHANLGDSRRTKVLSNSLTL</sequence>